<proteinExistence type="predicted"/>
<evidence type="ECO:0000256" key="1">
    <source>
        <dbReference type="SAM" id="Phobius"/>
    </source>
</evidence>
<comment type="caution">
    <text evidence="2">The sequence shown here is derived from an EMBL/GenBank/DDBJ whole genome shotgun (WGS) entry which is preliminary data.</text>
</comment>
<accession>A0A841FSM1</accession>
<feature type="transmembrane region" description="Helical" evidence="1">
    <location>
        <begin position="33"/>
        <end position="54"/>
    </location>
</feature>
<dbReference type="EMBL" id="JACHGT010000019">
    <property type="protein sequence ID" value="MBB6039036.1"/>
    <property type="molecule type" value="Genomic_DNA"/>
</dbReference>
<dbReference type="AlphaFoldDB" id="A0A841FSM1"/>
<sequence>MADPFKERLLVALKEEVASREPARPARSHRRKYALAAGFAAVVAGAAIVGVPMLGEDPAYAVEREPDGTIKVKAGFDIEPADAAAIQRKLEFFGVPAVVDLLRGGEDCAGPRGAYVGDEDGSPPDGFITQTDSGFDDDDWSHWNYRIDPSRLEPGQTLVWEIHTHGEGDSKGVTGDVWIVEGPVRPCEIVPGDF</sequence>
<keyword evidence="3" id="KW-1185">Reference proteome</keyword>
<dbReference type="Proteomes" id="UP000548476">
    <property type="component" value="Unassembled WGS sequence"/>
</dbReference>
<name>A0A841FSM1_9ACTN</name>
<dbReference type="RefSeq" id="WP_184792040.1">
    <property type="nucleotide sequence ID" value="NZ_BONT01000074.1"/>
</dbReference>
<keyword evidence="1" id="KW-1133">Transmembrane helix</keyword>
<evidence type="ECO:0000313" key="3">
    <source>
        <dbReference type="Proteomes" id="UP000548476"/>
    </source>
</evidence>
<keyword evidence="1" id="KW-0812">Transmembrane</keyword>
<protein>
    <submittedName>
        <fullName evidence="2">Uncharacterized protein</fullName>
    </submittedName>
</protein>
<gene>
    <name evidence="2" type="ORF">HNR73_006925</name>
</gene>
<organism evidence="2 3">
    <name type="scientific">Phytomonospora endophytica</name>
    <dbReference type="NCBI Taxonomy" id="714109"/>
    <lineage>
        <taxon>Bacteria</taxon>
        <taxon>Bacillati</taxon>
        <taxon>Actinomycetota</taxon>
        <taxon>Actinomycetes</taxon>
        <taxon>Micromonosporales</taxon>
        <taxon>Micromonosporaceae</taxon>
        <taxon>Phytomonospora</taxon>
    </lineage>
</organism>
<evidence type="ECO:0000313" key="2">
    <source>
        <dbReference type="EMBL" id="MBB6039036.1"/>
    </source>
</evidence>
<keyword evidence="1" id="KW-0472">Membrane</keyword>
<reference evidence="2 3" key="1">
    <citation type="submission" date="2020-08" db="EMBL/GenBank/DDBJ databases">
        <title>Genomic Encyclopedia of Type Strains, Phase IV (KMG-IV): sequencing the most valuable type-strain genomes for metagenomic binning, comparative biology and taxonomic classification.</title>
        <authorList>
            <person name="Goeker M."/>
        </authorList>
    </citation>
    <scope>NUCLEOTIDE SEQUENCE [LARGE SCALE GENOMIC DNA]</scope>
    <source>
        <strain evidence="2 3">YIM 65646</strain>
    </source>
</reference>